<dbReference type="GO" id="GO:0003899">
    <property type="term" value="F:DNA-directed RNA polymerase activity"/>
    <property type="evidence" value="ECO:0007669"/>
    <property type="project" value="UniProtKB-EC"/>
</dbReference>
<dbReference type="InterPro" id="IPR007642">
    <property type="entry name" value="RNA_pol_Rpb2_2"/>
</dbReference>
<dbReference type="Gene3D" id="3.90.1800.10">
    <property type="entry name" value="RNA polymerase alpha subunit dimerisation domain"/>
    <property type="match status" value="1"/>
</dbReference>
<dbReference type="Pfam" id="PF00562">
    <property type="entry name" value="RNA_pol_Rpb2_6"/>
    <property type="match status" value="1"/>
</dbReference>
<dbReference type="PROSITE" id="PS01166">
    <property type="entry name" value="RNA_POL_BETA"/>
    <property type="match status" value="1"/>
</dbReference>
<evidence type="ECO:0000259" key="15">
    <source>
        <dbReference type="Pfam" id="PF04566"/>
    </source>
</evidence>
<evidence type="ECO:0000256" key="4">
    <source>
        <dbReference type="ARBA" id="ARBA00022679"/>
    </source>
</evidence>
<dbReference type="InterPro" id="IPR007641">
    <property type="entry name" value="RNA_pol_Rpb2_7"/>
</dbReference>
<dbReference type="Pfam" id="PF04560">
    <property type="entry name" value="RNA_pol_Rpb2_7"/>
    <property type="match status" value="1"/>
</dbReference>
<evidence type="ECO:0000259" key="11">
    <source>
        <dbReference type="Pfam" id="PF04560"/>
    </source>
</evidence>
<dbReference type="Gene3D" id="3.90.1110.10">
    <property type="entry name" value="RNA polymerase Rpb2, domain 2"/>
    <property type="match status" value="1"/>
</dbReference>
<dbReference type="InterPro" id="IPR007121">
    <property type="entry name" value="RNA_pol_bsu_CS"/>
</dbReference>
<dbReference type="InterPro" id="IPR015712">
    <property type="entry name" value="DNA-dir_RNA_pol_su2"/>
</dbReference>
<dbReference type="PANTHER" id="PTHR20856">
    <property type="entry name" value="DNA-DIRECTED RNA POLYMERASE I SUBUNIT 2"/>
    <property type="match status" value="1"/>
</dbReference>
<feature type="compositionally biased region" description="Polar residues" evidence="9">
    <location>
        <begin position="1610"/>
        <end position="1628"/>
    </location>
</feature>
<feature type="domain" description="DNA-directed RNA polymerase subunit 2 hybrid-binding" evidence="10">
    <location>
        <begin position="800"/>
        <end position="1168"/>
    </location>
</feature>
<name>A0A6C0AVM7_9ZZZZ</name>
<evidence type="ECO:0000259" key="13">
    <source>
        <dbReference type="Pfam" id="PF04563"/>
    </source>
</evidence>
<dbReference type="GO" id="GO:0006351">
    <property type="term" value="P:DNA-templated transcription"/>
    <property type="evidence" value="ECO:0007669"/>
    <property type="project" value="InterPro"/>
</dbReference>
<evidence type="ECO:0000313" key="16">
    <source>
        <dbReference type="EMBL" id="QHS83295.1"/>
    </source>
</evidence>
<evidence type="ECO:0000259" key="12">
    <source>
        <dbReference type="Pfam" id="PF04561"/>
    </source>
</evidence>
<protein>
    <recommendedName>
        <fullName evidence="2">DNA-directed RNA polymerase</fullName>
        <ecNumber evidence="2">2.7.7.6</ecNumber>
    </recommendedName>
</protein>
<evidence type="ECO:0000256" key="3">
    <source>
        <dbReference type="ARBA" id="ARBA00022478"/>
    </source>
</evidence>
<keyword evidence="5" id="KW-0548">Nucleotidyltransferase</keyword>
<dbReference type="Pfam" id="PF04561">
    <property type="entry name" value="RNA_pol_Rpb2_2"/>
    <property type="match status" value="1"/>
</dbReference>
<evidence type="ECO:0000256" key="2">
    <source>
        <dbReference type="ARBA" id="ARBA00012418"/>
    </source>
</evidence>
<evidence type="ECO:0000256" key="9">
    <source>
        <dbReference type="SAM" id="MobiDB-lite"/>
    </source>
</evidence>
<evidence type="ECO:0000259" key="14">
    <source>
        <dbReference type="Pfam" id="PF04565"/>
    </source>
</evidence>
<evidence type="ECO:0000256" key="6">
    <source>
        <dbReference type="ARBA" id="ARBA00022723"/>
    </source>
</evidence>
<feature type="domain" description="RNA polymerase Rpb2" evidence="14">
    <location>
        <begin position="521"/>
        <end position="583"/>
    </location>
</feature>
<feature type="region of interest" description="Disordered" evidence="9">
    <location>
        <begin position="1610"/>
        <end position="1639"/>
    </location>
</feature>
<dbReference type="Gene3D" id="3.90.1100.10">
    <property type="match status" value="1"/>
</dbReference>
<dbReference type="Gene3D" id="2.40.50.150">
    <property type="match status" value="1"/>
</dbReference>
<dbReference type="EC" id="2.7.7.6" evidence="2"/>
<dbReference type="InterPro" id="IPR007644">
    <property type="entry name" value="RNA_pol_bsu_protrusion"/>
</dbReference>
<feature type="region of interest" description="Disordered" evidence="9">
    <location>
        <begin position="1464"/>
        <end position="1489"/>
    </location>
</feature>
<dbReference type="Pfam" id="PF04563">
    <property type="entry name" value="RNA_pol_Rpb2_1"/>
    <property type="match status" value="2"/>
</dbReference>
<accession>A0A6C0AVM7</accession>
<dbReference type="InterPro" id="IPR007645">
    <property type="entry name" value="RNA_pol_Rpb2_3"/>
</dbReference>
<sequence>MENAEVWKIIRKHFEDNPQCLVRHHIDSYDNFFKKDIYQIFKDSNPLKLQVNYDKATETYKQECLMYLGGKEGNRIYFGKPIIYDDDASHYMFPNEARLRDMTYGMTIHYDVDVEFMDILDENEEPAIVGGDDSHIVENEVYEYGSIVGGNEKKDKKKRKKKQVEEVSAEQSVLIKELTAESVVEDVYGRRVQHRKLTMEKVYLGRFPVMLQSDFCILHELPREMRFNMGECKNDLGGYFIIDGKEKTVVPQEKFGNNMMYIREDGNEKYLYSAEIRSVSENVSKPVRTLAVKLEAPNATYSQKNIVVAIPNVRKPVPLFIVFRALGILTDKEIVEYCLLDREKYSHLEDLLVPSVYDSGNIFTQQQAIDYIRLLTKGGTVEYVMEILADYFLPHIGELNFNEKAYFLGHIVLKLLLVYNGNEPLTDRDNYKFKRVELIGSMMYDLFREYYKIQLHNIHLGFEENITFQFGSYGEDLYELVRQKHSAIFGQRLLEEGFRKAFKGDWGAYSHTKRIGALQDLNRLSSNSAKSHLRKTNLPLDATAKVVGPRLLNATQWGMFDPIDTPDGGNIGIHKHLSIATYVTEGYSREELISYLQKHFHIHLLDDHNPLWISKHTRLFINGYWVGCIDNPIQMVDTLKLHRRLGLIPIYTSISFDIQEQTVYFYTDGGRVCRPIFYKDNETKKMSFENANFQKQLKEDTLHWSDFVLGMNKRKKEVLLNNNEFYEMEDLYEITPDEKKDNEGQLTQIKRFYKNKAIIDYIDTNETEQAFIALSNEELENTNAHTHMEIHESLIFGMMCNLINFPENNPATRNSFSCGQSKQACSLYHTNYSMRMDKTAVLLNYGQVPLVKSRYLEFIDNEENPYGENTIVAIMCYTGYNVEDAILVNEAAIKRGLFRTTYFSTYASHEEKSKVSTNITTKKFVNIESQNDVVGTKTGYDYSMLDEHGIIREGTEVNDKTVLIGMVSRESEESEKYLDESKTTKKGQLGIVDKTFITDNDEGRRIAKVRVLEQRIPAIGDKMASRAGQKGTVGLVVKECDMPFTKDGIRPDLIINPHAIPSRMTIGHLVECITGKACVLHGGYGDCTAFNNKGTKVKVFGDMLNELGYHSSGNEILYNGMDGKQLESEIFMGPNYYMRLKHMVKDKINYRAQGPRTALTHQAVSGRANDGGLRIGEMERDSVISHGAAAFLNESMMERGDKYYFAVCNKTGMMSVYNPEKSIMLSPMADGPLQYVGSLNSDDFQIEQMSKYGRDFSIICVPYTFKLLMQELQTINVQMRIITEDTIDHISSMSFSKNIHNLMYMPNAADAEVISKLQKSIGERLKDASVFPTLDITSKEEQPSIESTLPSEEKTDDKSPTDPDELYRYIYGTPTPEENPMFSPKTPEGSPMDGPWDKLKQEAMKYTVGEQVFYLKDEVENRLWNITNIDGHLITIKLDPNYVGEMASPSDANITRVITAEDIRPRQESPPMPPMGMPQTTPSQNSGESMLETRAKEYSIGDQVIYLRDKVEGHLWNITDIDGKFLTIELDANYTGQTVNPLEMDTIQVVTVMDIKPRPESPPMPPMGMTTAGGNTMTYAPVININTGGNAGPTVETSNTQAGGNVLDTTQSNDNVLGDSVTNNVSDGSNEKDNQKSDGGLLDFSKVIIKKMGF</sequence>
<keyword evidence="8" id="KW-0804">Transcription</keyword>
<reference evidence="16" key="1">
    <citation type="journal article" date="2020" name="Nature">
        <title>Giant virus diversity and host interactions through global metagenomics.</title>
        <authorList>
            <person name="Schulz F."/>
            <person name="Roux S."/>
            <person name="Paez-Espino D."/>
            <person name="Jungbluth S."/>
            <person name="Walsh D.A."/>
            <person name="Denef V.J."/>
            <person name="McMahon K.D."/>
            <person name="Konstantinidis K.T."/>
            <person name="Eloe-Fadrosh E.A."/>
            <person name="Kyrpides N.C."/>
            <person name="Woyke T."/>
        </authorList>
    </citation>
    <scope>NUCLEOTIDE SEQUENCE</scope>
    <source>
        <strain evidence="16">GVMAG-S-ERX555943-30</strain>
    </source>
</reference>
<keyword evidence="4" id="KW-0808">Transferase</keyword>
<evidence type="ECO:0000256" key="1">
    <source>
        <dbReference type="ARBA" id="ARBA00006835"/>
    </source>
</evidence>
<dbReference type="InterPro" id="IPR037034">
    <property type="entry name" value="RNA_pol_Rpb2_2_sf"/>
</dbReference>
<feature type="domain" description="RNA polymerase Rpb2" evidence="12">
    <location>
        <begin position="301"/>
        <end position="437"/>
    </location>
</feature>
<dbReference type="InterPro" id="IPR007646">
    <property type="entry name" value="RNA_pol_Rpb2_4"/>
</dbReference>
<feature type="compositionally biased region" description="Basic and acidic residues" evidence="9">
    <location>
        <begin position="1351"/>
        <end position="1364"/>
    </location>
</feature>
<proteinExistence type="inferred from homology"/>
<dbReference type="InterPro" id="IPR037033">
    <property type="entry name" value="DNA-dir_RNAP_su2_hyb_sf"/>
</dbReference>
<dbReference type="CDD" id="cd00653">
    <property type="entry name" value="RNA_pol_B_RPB2"/>
    <property type="match status" value="1"/>
</dbReference>
<feature type="region of interest" description="Disordered" evidence="9">
    <location>
        <begin position="1336"/>
        <end position="1364"/>
    </location>
</feature>
<dbReference type="Pfam" id="PF04565">
    <property type="entry name" value="RNA_pol_Rpb2_3"/>
    <property type="match status" value="1"/>
</dbReference>
<dbReference type="Gene3D" id="2.40.270.10">
    <property type="entry name" value="DNA-directed RNA polymerase, subunit 2, domain 6"/>
    <property type="match status" value="1"/>
</dbReference>
<feature type="domain" description="RNA polymerase Rpb2" evidence="15">
    <location>
        <begin position="620"/>
        <end position="678"/>
    </location>
</feature>
<feature type="domain" description="RNA polymerase beta subunit protrusion" evidence="13">
    <location>
        <begin position="186"/>
        <end position="458"/>
    </location>
</feature>
<organism evidence="16">
    <name type="scientific">viral metagenome</name>
    <dbReference type="NCBI Taxonomy" id="1070528"/>
    <lineage>
        <taxon>unclassified sequences</taxon>
        <taxon>metagenomes</taxon>
        <taxon>organismal metagenomes</taxon>
    </lineage>
</organism>
<feature type="region of interest" description="Disordered" evidence="9">
    <location>
        <begin position="1373"/>
        <end position="1392"/>
    </location>
</feature>
<dbReference type="GO" id="GO:0003677">
    <property type="term" value="F:DNA binding"/>
    <property type="evidence" value="ECO:0007669"/>
    <property type="project" value="InterPro"/>
</dbReference>
<keyword evidence="3" id="KW-0240">DNA-directed RNA polymerase</keyword>
<dbReference type="SUPFAM" id="SSF64484">
    <property type="entry name" value="beta and beta-prime subunits of DNA dependent RNA-polymerase"/>
    <property type="match status" value="1"/>
</dbReference>
<dbReference type="Pfam" id="PF04566">
    <property type="entry name" value="RNA_pol_Rpb2_4"/>
    <property type="match status" value="1"/>
</dbReference>
<evidence type="ECO:0000259" key="10">
    <source>
        <dbReference type="Pfam" id="PF00562"/>
    </source>
</evidence>
<dbReference type="GO" id="GO:0046872">
    <property type="term" value="F:metal ion binding"/>
    <property type="evidence" value="ECO:0007669"/>
    <property type="project" value="UniProtKB-KW"/>
</dbReference>
<comment type="similarity">
    <text evidence="1">Belongs to the RNA polymerase beta chain family.</text>
</comment>
<dbReference type="InterPro" id="IPR007120">
    <property type="entry name" value="DNA-dir_RNAP_su2_dom"/>
</dbReference>
<keyword evidence="6" id="KW-0479">Metal-binding</keyword>
<dbReference type="GO" id="GO:0032549">
    <property type="term" value="F:ribonucleoside binding"/>
    <property type="evidence" value="ECO:0007669"/>
    <property type="project" value="InterPro"/>
</dbReference>
<evidence type="ECO:0000256" key="7">
    <source>
        <dbReference type="ARBA" id="ARBA00022833"/>
    </source>
</evidence>
<evidence type="ECO:0000256" key="8">
    <source>
        <dbReference type="ARBA" id="ARBA00023163"/>
    </source>
</evidence>
<evidence type="ECO:0000256" key="5">
    <source>
        <dbReference type="ARBA" id="ARBA00022695"/>
    </source>
</evidence>
<feature type="domain" description="RNA polymerase beta subunit protrusion" evidence="13">
    <location>
        <begin position="21"/>
        <end position="118"/>
    </location>
</feature>
<feature type="domain" description="RNA polymerase Rpb2" evidence="11">
    <location>
        <begin position="1171"/>
        <end position="1283"/>
    </location>
</feature>
<dbReference type="EMBL" id="MN738751">
    <property type="protein sequence ID" value="QHS83295.1"/>
    <property type="molecule type" value="Genomic_DNA"/>
</dbReference>
<keyword evidence="7" id="KW-0862">Zinc</keyword>
<dbReference type="InterPro" id="IPR014724">
    <property type="entry name" value="RNA_pol_RPB2_OB-fold"/>
</dbReference>
<dbReference type="GO" id="GO:0000428">
    <property type="term" value="C:DNA-directed RNA polymerase complex"/>
    <property type="evidence" value="ECO:0007669"/>
    <property type="project" value="UniProtKB-KW"/>
</dbReference>